<feature type="compositionally biased region" description="Basic and acidic residues" evidence="2">
    <location>
        <begin position="897"/>
        <end position="918"/>
    </location>
</feature>
<feature type="compositionally biased region" description="Polar residues" evidence="2">
    <location>
        <begin position="1156"/>
        <end position="1168"/>
    </location>
</feature>
<evidence type="ECO:0000313" key="3">
    <source>
        <dbReference type="EMBL" id="GMN29412.1"/>
    </source>
</evidence>
<dbReference type="GO" id="GO:0072583">
    <property type="term" value="P:clathrin-dependent endocytosis"/>
    <property type="evidence" value="ECO:0007669"/>
    <property type="project" value="TreeGrafter"/>
</dbReference>
<dbReference type="GO" id="GO:0005737">
    <property type="term" value="C:cytoplasm"/>
    <property type="evidence" value="ECO:0007669"/>
    <property type="project" value="TreeGrafter"/>
</dbReference>
<feature type="region of interest" description="Disordered" evidence="2">
    <location>
        <begin position="120"/>
        <end position="162"/>
    </location>
</feature>
<accession>A0AA88CTP3</accession>
<feature type="coiled-coil region" evidence="1">
    <location>
        <begin position="1207"/>
        <end position="1246"/>
    </location>
</feature>
<feature type="region of interest" description="Disordered" evidence="2">
    <location>
        <begin position="1060"/>
        <end position="1082"/>
    </location>
</feature>
<feature type="region of interest" description="Disordered" evidence="2">
    <location>
        <begin position="1155"/>
        <end position="1183"/>
    </location>
</feature>
<evidence type="ECO:0008006" key="5">
    <source>
        <dbReference type="Google" id="ProtNLM"/>
    </source>
</evidence>
<feature type="region of interest" description="Disordered" evidence="2">
    <location>
        <begin position="1319"/>
        <end position="1346"/>
    </location>
</feature>
<dbReference type="GO" id="GO:0030276">
    <property type="term" value="F:clathrin binding"/>
    <property type="evidence" value="ECO:0007669"/>
    <property type="project" value="TreeGrafter"/>
</dbReference>
<feature type="compositionally biased region" description="Polar residues" evidence="2">
    <location>
        <begin position="1319"/>
        <end position="1337"/>
    </location>
</feature>
<feature type="compositionally biased region" description="Low complexity" evidence="2">
    <location>
        <begin position="1169"/>
        <end position="1183"/>
    </location>
</feature>
<feature type="region of interest" description="Disordered" evidence="2">
    <location>
        <begin position="371"/>
        <end position="415"/>
    </location>
</feature>
<feature type="region of interest" description="Disordered" evidence="2">
    <location>
        <begin position="719"/>
        <end position="803"/>
    </location>
</feature>
<protein>
    <recommendedName>
        <fullName evidence="5">Auxilin-like protein 1</fullName>
    </recommendedName>
</protein>
<feature type="compositionally biased region" description="Basic and acidic residues" evidence="2">
    <location>
        <begin position="385"/>
        <end position="399"/>
    </location>
</feature>
<feature type="region of interest" description="Disordered" evidence="2">
    <location>
        <begin position="827"/>
        <end position="860"/>
    </location>
</feature>
<keyword evidence="1" id="KW-0175">Coiled coil</keyword>
<feature type="compositionally biased region" description="Basic and acidic residues" evidence="2">
    <location>
        <begin position="622"/>
        <end position="647"/>
    </location>
</feature>
<keyword evidence="4" id="KW-1185">Reference proteome</keyword>
<dbReference type="GO" id="GO:0072318">
    <property type="term" value="P:clathrin coat disassembly"/>
    <property type="evidence" value="ECO:0007669"/>
    <property type="project" value="TreeGrafter"/>
</dbReference>
<dbReference type="SUPFAM" id="SSF46565">
    <property type="entry name" value="Chaperone J-domain"/>
    <property type="match status" value="1"/>
</dbReference>
<gene>
    <name evidence="3" type="ORF">TIFTF001_002419</name>
</gene>
<dbReference type="Gene3D" id="1.10.287.110">
    <property type="entry name" value="DnaJ domain"/>
    <property type="match status" value="1"/>
</dbReference>
<dbReference type="InterPro" id="IPR036869">
    <property type="entry name" value="J_dom_sf"/>
</dbReference>
<feature type="region of interest" description="Disordered" evidence="2">
    <location>
        <begin position="533"/>
        <end position="555"/>
    </location>
</feature>
<dbReference type="EMBL" id="BTGU01000002">
    <property type="protein sequence ID" value="GMN29412.1"/>
    <property type="molecule type" value="Genomic_DNA"/>
</dbReference>
<dbReference type="PANTHER" id="PTHR23172:SF87">
    <property type="entry name" value="CHAPERONE DNAJ-DOMAIN SUPERFAMILY PROTEIN"/>
    <property type="match status" value="1"/>
</dbReference>
<comment type="caution">
    <text evidence="3">The sequence shown here is derived from an EMBL/GenBank/DDBJ whole genome shotgun (WGS) entry which is preliminary data.</text>
</comment>
<organism evidence="3 4">
    <name type="scientific">Ficus carica</name>
    <name type="common">Common fig</name>
    <dbReference type="NCBI Taxonomy" id="3494"/>
    <lineage>
        <taxon>Eukaryota</taxon>
        <taxon>Viridiplantae</taxon>
        <taxon>Streptophyta</taxon>
        <taxon>Embryophyta</taxon>
        <taxon>Tracheophyta</taxon>
        <taxon>Spermatophyta</taxon>
        <taxon>Magnoliopsida</taxon>
        <taxon>eudicotyledons</taxon>
        <taxon>Gunneridae</taxon>
        <taxon>Pentapetalae</taxon>
        <taxon>rosids</taxon>
        <taxon>fabids</taxon>
        <taxon>Rosales</taxon>
        <taxon>Moraceae</taxon>
        <taxon>Ficeae</taxon>
        <taxon>Ficus</taxon>
    </lineage>
</organism>
<feature type="region of interest" description="Disordered" evidence="2">
    <location>
        <begin position="876"/>
        <end position="939"/>
    </location>
</feature>
<sequence length="1346" mass="150452">MENLSHSRHPNRAAAALSKKIYGSAGGFPAAATAKNLYDDVYGGPPKFGVSNLSPRMEDYSEIFGSFQTSRASSIPVLDLPAVDEAEVFFDVRSSSFDYSEVFGGFDGLDFAVSHEELVDQSKDGDGNSSDEAWSPAEFESLSEESDISGRDQCFSNGGPRQSFDGTTEFSISYHKANQIISEDMASGMTRVTQLHAVPGFTYMVDSPLQRIEDQNASLQVTDDSNLGVDFSVDKVKAKHLKKTMSHPANVMLGGHAFEKDLRPQKEYGQNGSCHSDAFLGISEISLRTQPSELPPPSRPPPAVEGKKGYSSKLVSHRSSLASEGISGDCSPPFFDVEVDASSSAAASAAAIKEAMEKAQAKIKSAKELMEKKKEGLQRSHKSGSRKDMKVKEMKEMEGKTGTIIDGSNKAKDERLKGACEREDTAVNVLVREKQKVSKTGLEVSESLEGESTFVAAGEFVKDKPENESWSSGGYHKVDEASEWKEATEFFEIVTTDESKKVFEQANSKKMLVQNIESHEHGQKKAALESFEKKAENDGKVKPARKDHELGEFEEKREEVTELCGHKEDTVKAKAAKEAFEQKDCEKKVKVTQEVCKRGENKSVTTAKHIVDKRVTGAGQSVKEKETKSKVEKAIKQKENKKKSMEAETMIEIEKKLKLSHKKADNEERHKEAFIEVINGISFEKPFEQAENEKKVHRVLEEEENEKWLKEILDKVEKERRQQEAFTQQENEKRLKQSLEQDKSKKKQIEVLELEDKNKREETHQREENDEGIKSVYGQKETRKHVVVSEQEENGKILTDVQENEERHATLCEASEQLDTCNMSKEILEQEDTKRMAKDTVDPVGEKGLDQAHGGMEKDEHCNEVKLVKPSQVHVEGEDLVQSDTQPTQLACDRDEDSGKVKTSQETHAHEDKKDMKAEPLNSETQPAVGRKNESIDDNVEASSISGKHHFGMEDSKEALLLRGSVKKTSGEIEIEPEVSEKESVAFEIENGMLGERLKTFGKSQGNFELPHLDNQVKKAGEAIPVVREPNIENIKSSSQMGYVPDNQDREFAYELKERSEYRTQAQASSNKEEKERTVPTQARAMVEARERLEKACAEAREKSLAGKAAMEARIRAERAAVERATAEARERATEKAMAERAAFEARDRIQRSVSDKFTASSRNNGMRQSTSSSDLQDSQFQSTGLPRYQYSSVYAERYEGIEGESAQRCKARMERHRRTAERAAKALAEKNMRDLLAQREQAERHRLAETLDADVRRWSSGKEGNLRALLSTLQYILGPDSGWQPIPLTEVITSAAVKKAYRKATLCVHPDKLQQRGASIQQKKLGTNSTQKSGNVQCHDAAQHV</sequence>
<feature type="coiled-coil region" evidence="1">
    <location>
        <begin position="1083"/>
        <end position="1128"/>
    </location>
</feature>
<reference evidence="3" key="1">
    <citation type="submission" date="2023-07" db="EMBL/GenBank/DDBJ databases">
        <title>draft genome sequence of fig (Ficus carica).</title>
        <authorList>
            <person name="Takahashi T."/>
            <person name="Nishimura K."/>
        </authorList>
    </citation>
    <scope>NUCLEOTIDE SEQUENCE</scope>
</reference>
<dbReference type="PANTHER" id="PTHR23172">
    <property type="entry name" value="AUXILIN/CYCLIN G-ASSOCIATED KINASE-RELATED"/>
    <property type="match status" value="1"/>
</dbReference>
<feature type="compositionally biased region" description="Basic and acidic residues" evidence="2">
    <location>
        <begin position="730"/>
        <end position="773"/>
    </location>
</feature>
<evidence type="ECO:0000256" key="2">
    <source>
        <dbReference type="SAM" id="MobiDB-lite"/>
    </source>
</evidence>
<feature type="region of interest" description="Disordered" evidence="2">
    <location>
        <begin position="617"/>
        <end position="647"/>
    </location>
</feature>
<feature type="compositionally biased region" description="Pro residues" evidence="2">
    <location>
        <begin position="293"/>
        <end position="303"/>
    </location>
</feature>
<name>A0AA88CTP3_FICCA</name>
<dbReference type="GO" id="GO:0031982">
    <property type="term" value="C:vesicle"/>
    <property type="evidence" value="ECO:0007669"/>
    <property type="project" value="TreeGrafter"/>
</dbReference>
<evidence type="ECO:0000313" key="4">
    <source>
        <dbReference type="Proteomes" id="UP001187192"/>
    </source>
</evidence>
<proteinExistence type="predicted"/>
<dbReference type="Proteomes" id="UP001187192">
    <property type="component" value="Unassembled WGS sequence"/>
</dbReference>
<feature type="region of interest" description="Disordered" evidence="2">
    <location>
        <begin position="289"/>
        <end position="311"/>
    </location>
</feature>
<evidence type="ECO:0000256" key="1">
    <source>
        <dbReference type="SAM" id="Coils"/>
    </source>
</evidence>